<sequence length="192" mass="22237">MVPFIKIKKLKILVFSSCLLLILSLSSAFNSVDNPKNKKYGLEKNKINTAGIYISRDTLFSLDKRYKNEITVDLLKLNENNTVQVSFMKYSYLEGEDKMNNENITTWLNSESLYTYKIIDDSKIEISCYHKMPKRKWNDFATASTVKIKAKFEIFDNKLVQLSGSSKFKRVYILDKNMTNNHKNIKIGSACD</sequence>
<evidence type="ECO:0000313" key="2">
    <source>
        <dbReference type="EMBL" id="MBE8724736.1"/>
    </source>
</evidence>
<keyword evidence="1" id="KW-0732">Signal</keyword>
<evidence type="ECO:0000256" key="1">
    <source>
        <dbReference type="SAM" id="SignalP"/>
    </source>
</evidence>
<feature type="signal peptide" evidence="1">
    <location>
        <begin position="1"/>
        <end position="28"/>
    </location>
</feature>
<name>A0ABR9TH99_9FLAO</name>
<organism evidence="2 3">
    <name type="scientific">Flavobacterium hungaricum</name>
    <dbReference type="NCBI Taxonomy" id="2082725"/>
    <lineage>
        <taxon>Bacteria</taxon>
        <taxon>Pseudomonadati</taxon>
        <taxon>Bacteroidota</taxon>
        <taxon>Flavobacteriia</taxon>
        <taxon>Flavobacteriales</taxon>
        <taxon>Flavobacteriaceae</taxon>
        <taxon>Flavobacterium</taxon>
    </lineage>
</organism>
<accession>A0ABR9TH99</accession>
<feature type="chain" id="PRO_5046935156" evidence="1">
    <location>
        <begin position="29"/>
        <end position="192"/>
    </location>
</feature>
<evidence type="ECO:0000313" key="3">
    <source>
        <dbReference type="Proteomes" id="UP000640614"/>
    </source>
</evidence>
<dbReference type="EMBL" id="PRDM01000001">
    <property type="protein sequence ID" value="MBE8724736.1"/>
    <property type="molecule type" value="Genomic_DNA"/>
</dbReference>
<protein>
    <submittedName>
        <fullName evidence="2">Uncharacterized protein</fullName>
    </submittedName>
</protein>
<proteinExistence type="predicted"/>
<gene>
    <name evidence="2" type="ORF">C4F50_07205</name>
</gene>
<comment type="caution">
    <text evidence="2">The sequence shown here is derived from an EMBL/GenBank/DDBJ whole genome shotgun (WGS) entry which is preliminary data.</text>
</comment>
<reference evidence="2 3" key="1">
    <citation type="submission" date="2018-07" db="EMBL/GenBank/DDBJ databases">
        <title>Genome assembly of strain KB82.</title>
        <authorList>
            <person name="Kukolya J."/>
            <person name="Horvath B."/>
            <person name="Nagy I."/>
            <person name="Toth A."/>
        </authorList>
    </citation>
    <scope>NUCLEOTIDE SEQUENCE [LARGE SCALE GENOMIC DNA]</scope>
    <source>
        <strain evidence="2 3">Kb82</strain>
    </source>
</reference>
<dbReference type="Proteomes" id="UP000640614">
    <property type="component" value="Unassembled WGS sequence"/>
</dbReference>
<keyword evidence="3" id="KW-1185">Reference proteome</keyword>